<feature type="domain" description="Ribbon-helix-helix protein CopG" evidence="1">
    <location>
        <begin position="3"/>
        <end position="37"/>
    </location>
</feature>
<dbReference type="EMBL" id="WNCL01000038">
    <property type="protein sequence ID" value="MTU43977.1"/>
    <property type="molecule type" value="Genomic_DNA"/>
</dbReference>
<evidence type="ECO:0000259" key="1">
    <source>
        <dbReference type="Pfam" id="PF01402"/>
    </source>
</evidence>
<dbReference type="RefSeq" id="WP_155165376.1">
    <property type="nucleotide sequence ID" value="NZ_DAWDUI010000022.1"/>
</dbReference>
<evidence type="ECO:0000313" key="2">
    <source>
        <dbReference type="EMBL" id="MTU43977.1"/>
    </source>
</evidence>
<dbReference type="InterPro" id="IPR010985">
    <property type="entry name" value="Ribbon_hlx_hlx"/>
</dbReference>
<gene>
    <name evidence="2" type="ORF">GMD42_10215</name>
</gene>
<protein>
    <submittedName>
        <fullName evidence="2">Ribbon-helix-helix protein, CopG family</fullName>
    </submittedName>
</protein>
<dbReference type="SUPFAM" id="SSF47598">
    <property type="entry name" value="Ribbon-helix-helix"/>
    <property type="match status" value="1"/>
</dbReference>
<reference evidence="2 3" key="1">
    <citation type="journal article" date="2019" name="Nat. Med.">
        <title>A library of human gut bacterial isolates paired with longitudinal multiomics data enables mechanistic microbiome research.</title>
        <authorList>
            <person name="Poyet M."/>
            <person name="Groussin M."/>
            <person name="Gibbons S.M."/>
            <person name="Avila-Pacheco J."/>
            <person name="Jiang X."/>
            <person name="Kearney S.M."/>
            <person name="Perrotta A.R."/>
            <person name="Berdy B."/>
            <person name="Zhao S."/>
            <person name="Lieberman T.D."/>
            <person name="Swanson P.K."/>
            <person name="Smith M."/>
            <person name="Roesemann S."/>
            <person name="Alexander J.E."/>
            <person name="Rich S.A."/>
            <person name="Livny J."/>
            <person name="Vlamakis H."/>
            <person name="Clish C."/>
            <person name="Bullock K."/>
            <person name="Deik A."/>
            <person name="Scott J."/>
            <person name="Pierce K.A."/>
            <person name="Xavier R.J."/>
            <person name="Alm E.J."/>
        </authorList>
    </citation>
    <scope>NUCLEOTIDE SEQUENCE [LARGE SCALE GENOMIC DNA]</scope>
    <source>
        <strain evidence="2 3">BIOML-A2</strain>
    </source>
</reference>
<accession>A0A6I3S4U6</accession>
<dbReference type="GO" id="GO:0006355">
    <property type="term" value="P:regulation of DNA-templated transcription"/>
    <property type="evidence" value="ECO:0007669"/>
    <property type="project" value="InterPro"/>
</dbReference>
<comment type="caution">
    <text evidence="2">The sequence shown here is derived from an EMBL/GenBank/DDBJ whole genome shotgun (WGS) entry which is preliminary data.</text>
</comment>
<dbReference type="Proteomes" id="UP000462362">
    <property type="component" value="Unassembled WGS sequence"/>
</dbReference>
<dbReference type="InterPro" id="IPR002145">
    <property type="entry name" value="CopG"/>
</dbReference>
<evidence type="ECO:0000313" key="3">
    <source>
        <dbReference type="Proteomes" id="UP000462362"/>
    </source>
</evidence>
<proteinExistence type="predicted"/>
<dbReference type="Pfam" id="PF01402">
    <property type="entry name" value="RHH_1"/>
    <property type="match status" value="1"/>
</dbReference>
<organism evidence="2 3">
    <name type="scientific">Parasutterella excrementihominis</name>
    <dbReference type="NCBI Taxonomy" id="487175"/>
    <lineage>
        <taxon>Bacteria</taxon>
        <taxon>Pseudomonadati</taxon>
        <taxon>Pseudomonadota</taxon>
        <taxon>Betaproteobacteria</taxon>
        <taxon>Burkholderiales</taxon>
        <taxon>Sutterellaceae</taxon>
        <taxon>Parasutterella</taxon>
    </lineage>
</organism>
<dbReference type="AlphaFoldDB" id="A0A6I3S4U6"/>
<sequence length="86" mass="9945">MSVLKIRISDDEAAWLDALARMQGTTKTQIVRSALRKVFEENFLDNKTILLPKDQYQALVDLVGSPLKSLEMEDRKRLQKVPDWDL</sequence>
<name>A0A6I3S4U6_9BURK</name>